<dbReference type="Proteomes" id="UP000886198">
    <property type="component" value="Unassembled WGS sequence"/>
</dbReference>
<accession>A0A7C1H124</accession>
<organism evidence="1">
    <name type="scientific">Mesotoga infera</name>
    <dbReference type="NCBI Taxonomy" id="1236046"/>
    <lineage>
        <taxon>Bacteria</taxon>
        <taxon>Thermotogati</taxon>
        <taxon>Thermotogota</taxon>
        <taxon>Thermotogae</taxon>
        <taxon>Kosmotogales</taxon>
        <taxon>Kosmotogaceae</taxon>
        <taxon>Mesotoga</taxon>
    </lineage>
</organism>
<gene>
    <name evidence="1" type="ORF">ENN47_10790</name>
</gene>
<dbReference type="EMBL" id="DSBT01000333">
    <property type="protein sequence ID" value="HDP78644.1"/>
    <property type="molecule type" value="Genomic_DNA"/>
</dbReference>
<proteinExistence type="predicted"/>
<comment type="caution">
    <text evidence="1">The sequence shown here is derived from an EMBL/GenBank/DDBJ whole genome shotgun (WGS) entry which is preliminary data.</text>
</comment>
<reference evidence="1" key="1">
    <citation type="journal article" date="2020" name="mSystems">
        <title>Genome- and Community-Level Interaction Insights into Carbon Utilization and Element Cycling Functions of Hydrothermarchaeota in Hydrothermal Sediment.</title>
        <authorList>
            <person name="Zhou Z."/>
            <person name="Liu Y."/>
            <person name="Xu W."/>
            <person name="Pan J."/>
            <person name="Luo Z.H."/>
            <person name="Li M."/>
        </authorList>
    </citation>
    <scope>NUCLEOTIDE SEQUENCE [LARGE SCALE GENOMIC DNA]</scope>
    <source>
        <strain evidence="1">SpSt-1179</strain>
    </source>
</reference>
<name>A0A7C1H124_9BACT</name>
<dbReference type="AlphaFoldDB" id="A0A7C1H124"/>
<protein>
    <submittedName>
        <fullName evidence="1">Uncharacterized protein</fullName>
    </submittedName>
</protein>
<evidence type="ECO:0000313" key="1">
    <source>
        <dbReference type="EMBL" id="HDP78644.1"/>
    </source>
</evidence>
<sequence length="141" mass="17054">MERKIDVLSDEKMQREFDKYVEKNPSRKKDLIKKRFLFTGLLEKAGENYMKTELAKPRRSSRLEILRRTKTSYSIYSLHLTETKRNDPENARILFCFFNDKKVIVYLVFFDESDEKYEKAIERLKSRICEWTGRGFNVCKF</sequence>